<organism evidence="1 2">
    <name type="scientific">Auriscalpium vulgare</name>
    <dbReference type="NCBI Taxonomy" id="40419"/>
    <lineage>
        <taxon>Eukaryota</taxon>
        <taxon>Fungi</taxon>
        <taxon>Dikarya</taxon>
        <taxon>Basidiomycota</taxon>
        <taxon>Agaricomycotina</taxon>
        <taxon>Agaricomycetes</taxon>
        <taxon>Russulales</taxon>
        <taxon>Auriscalpiaceae</taxon>
        <taxon>Auriscalpium</taxon>
    </lineage>
</organism>
<reference evidence="1" key="2">
    <citation type="journal article" date="2022" name="New Phytol.">
        <title>Evolutionary transition to the ectomycorrhizal habit in the genomes of a hyperdiverse lineage of mushroom-forming fungi.</title>
        <authorList>
            <person name="Looney B."/>
            <person name="Miyauchi S."/>
            <person name="Morin E."/>
            <person name="Drula E."/>
            <person name="Courty P.E."/>
            <person name="Kohler A."/>
            <person name="Kuo A."/>
            <person name="LaButti K."/>
            <person name="Pangilinan J."/>
            <person name="Lipzen A."/>
            <person name="Riley R."/>
            <person name="Andreopoulos W."/>
            <person name="He G."/>
            <person name="Johnson J."/>
            <person name="Nolan M."/>
            <person name="Tritt A."/>
            <person name="Barry K.W."/>
            <person name="Grigoriev I.V."/>
            <person name="Nagy L.G."/>
            <person name="Hibbett D."/>
            <person name="Henrissat B."/>
            <person name="Matheny P.B."/>
            <person name="Labbe J."/>
            <person name="Martin F.M."/>
        </authorList>
    </citation>
    <scope>NUCLEOTIDE SEQUENCE</scope>
    <source>
        <strain evidence="1">FP105234-sp</strain>
    </source>
</reference>
<name>A0ACB8RLU3_9AGAM</name>
<keyword evidence="2" id="KW-1185">Reference proteome</keyword>
<protein>
    <submittedName>
        <fullName evidence="1">Uncharacterized protein</fullName>
    </submittedName>
</protein>
<reference evidence="1" key="1">
    <citation type="submission" date="2021-02" db="EMBL/GenBank/DDBJ databases">
        <authorList>
            <consortium name="DOE Joint Genome Institute"/>
            <person name="Ahrendt S."/>
            <person name="Looney B.P."/>
            <person name="Miyauchi S."/>
            <person name="Morin E."/>
            <person name="Drula E."/>
            <person name="Courty P.E."/>
            <person name="Chicoki N."/>
            <person name="Fauchery L."/>
            <person name="Kohler A."/>
            <person name="Kuo A."/>
            <person name="Labutti K."/>
            <person name="Pangilinan J."/>
            <person name="Lipzen A."/>
            <person name="Riley R."/>
            <person name="Andreopoulos W."/>
            <person name="He G."/>
            <person name="Johnson J."/>
            <person name="Barry K.W."/>
            <person name="Grigoriev I.V."/>
            <person name="Nagy L."/>
            <person name="Hibbett D."/>
            <person name="Henrissat B."/>
            <person name="Matheny P.B."/>
            <person name="Labbe J."/>
            <person name="Martin F."/>
        </authorList>
    </citation>
    <scope>NUCLEOTIDE SEQUENCE</scope>
    <source>
        <strain evidence="1">FP105234-sp</strain>
    </source>
</reference>
<accession>A0ACB8RLU3</accession>
<sequence length="388" mass="43696">MSFQIFPVEVLATILDEVSSAGDLRSLRAASRDLHGLATPLAFRRLVATHSARSARRLAWLVQARIIARHVTEVVYEHREECSEGHRCSDDVLRELRSTFSLLHLLPRLSSIRLLFSAHVECSPLLSPMQDSDTEMSIPEDTGERSSAPGVQAAIIEGLSRTSLPLSDRLRSLSIDGLFNIPDTLFSRPSFRTLLEKLTHLHVAVTPASTSHDIADFWNLSIRDHILAPPASSLQSLSLRSDQTVGLNPKFSFDGLTYPGLHSLSLECFQFNPEVGVEDFIVRHKKTLAQLWLKDCTIALDDDASHDPLHNARGYRNGGRVWSRVWARLADELRELKALEVHEIRGWQGKPLRYSWLQDGYFWNYCDLALDDDTAGLQRLHGLLERTP</sequence>
<gene>
    <name evidence="1" type="ORF">FA95DRAFT_245172</name>
</gene>
<dbReference type="Proteomes" id="UP000814033">
    <property type="component" value="Unassembled WGS sequence"/>
</dbReference>
<evidence type="ECO:0000313" key="1">
    <source>
        <dbReference type="EMBL" id="KAI0044611.1"/>
    </source>
</evidence>
<dbReference type="EMBL" id="MU275977">
    <property type="protein sequence ID" value="KAI0044611.1"/>
    <property type="molecule type" value="Genomic_DNA"/>
</dbReference>
<proteinExistence type="predicted"/>
<evidence type="ECO:0000313" key="2">
    <source>
        <dbReference type="Proteomes" id="UP000814033"/>
    </source>
</evidence>
<comment type="caution">
    <text evidence="1">The sequence shown here is derived from an EMBL/GenBank/DDBJ whole genome shotgun (WGS) entry which is preliminary data.</text>
</comment>